<evidence type="ECO:0000256" key="1">
    <source>
        <dbReference type="ARBA" id="ARBA00022679"/>
    </source>
</evidence>
<feature type="non-terminal residue" evidence="4">
    <location>
        <position position="160"/>
    </location>
</feature>
<protein>
    <recommendedName>
        <fullName evidence="3">Phosphate acetyl/butaryl transferase domain-containing protein</fullName>
    </recommendedName>
</protein>
<dbReference type="AlphaFoldDB" id="X1IM58"/>
<sequence>ALFMKGILDKEEGLNIGRFLSHIAVLSIPTYHKLLFITDGGLNLSPDLSAKVNIVQNAIDCTRRLGYDNPKVACLAGVEMVDEKQQDTLDAAVLTEMAMRGQITGGIVDGPLALDIAVSKESAKVKRIKSDVAGDADIFLVHNMACGNILAKGLMYLGVA</sequence>
<keyword evidence="1" id="KW-0808">Transferase</keyword>
<dbReference type="InterPro" id="IPR002505">
    <property type="entry name" value="PTA_PTB"/>
</dbReference>
<accession>X1IM58</accession>
<proteinExistence type="predicted"/>
<evidence type="ECO:0000313" key="4">
    <source>
        <dbReference type="EMBL" id="GAH83486.1"/>
    </source>
</evidence>
<evidence type="ECO:0000256" key="2">
    <source>
        <dbReference type="ARBA" id="ARBA00023315"/>
    </source>
</evidence>
<reference evidence="4" key="1">
    <citation type="journal article" date="2014" name="Front. Microbiol.">
        <title>High frequency of phylogenetically diverse reductive dehalogenase-homologous genes in deep subseafloor sedimentary metagenomes.</title>
        <authorList>
            <person name="Kawai M."/>
            <person name="Futagami T."/>
            <person name="Toyoda A."/>
            <person name="Takaki Y."/>
            <person name="Nishi S."/>
            <person name="Hori S."/>
            <person name="Arai W."/>
            <person name="Tsubouchi T."/>
            <person name="Morono Y."/>
            <person name="Uchiyama I."/>
            <person name="Ito T."/>
            <person name="Fujiyama A."/>
            <person name="Inagaki F."/>
            <person name="Takami H."/>
        </authorList>
    </citation>
    <scope>NUCLEOTIDE SEQUENCE</scope>
    <source>
        <strain evidence="4">Expedition CK06-06</strain>
    </source>
</reference>
<feature type="non-terminal residue" evidence="4">
    <location>
        <position position="1"/>
    </location>
</feature>
<dbReference type="SUPFAM" id="SSF53659">
    <property type="entry name" value="Isocitrate/Isopropylmalate dehydrogenase-like"/>
    <property type="match status" value="1"/>
</dbReference>
<dbReference type="Pfam" id="PF01515">
    <property type="entry name" value="PTA_PTB"/>
    <property type="match status" value="1"/>
</dbReference>
<comment type="caution">
    <text evidence="4">The sequence shown here is derived from an EMBL/GenBank/DDBJ whole genome shotgun (WGS) entry which is preliminary data.</text>
</comment>
<dbReference type="InterPro" id="IPR050500">
    <property type="entry name" value="Phos_Acetyltrans/Butyryltrans"/>
</dbReference>
<dbReference type="Gene3D" id="3.40.718.10">
    <property type="entry name" value="Isopropylmalate Dehydrogenase"/>
    <property type="match status" value="1"/>
</dbReference>
<dbReference type="GO" id="GO:0016746">
    <property type="term" value="F:acyltransferase activity"/>
    <property type="evidence" value="ECO:0007669"/>
    <property type="project" value="UniProtKB-KW"/>
</dbReference>
<dbReference type="PANTHER" id="PTHR43356:SF2">
    <property type="entry name" value="PHOSPHATE ACETYLTRANSFERASE"/>
    <property type="match status" value="1"/>
</dbReference>
<feature type="domain" description="Phosphate acetyl/butaryl transferase" evidence="3">
    <location>
        <begin position="10"/>
        <end position="158"/>
    </location>
</feature>
<gene>
    <name evidence="4" type="ORF">S03H2_68437</name>
</gene>
<keyword evidence="2" id="KW-0012">Acyltransferase</keyword>
<name>X1IM58_9ZZZZ</name>
<dbReference type="EMBL" id="BARU01044996">
    <property type="protein sequence ID" value="GAH83486.1"/>
    <property type="molecule type" value="Genomic_DNA"/>
</dbReference>
<evidence type="ECO:0000259" key="3">
    <source>
        <dbReference type="Pfam" id="PF01515"/>
    </source>
</evidence>
<dbReference type="PANTHER" id="PTHR43356">
    <property type="entry name" value="PHOSPHATE ACETYLTRANSFERASE"/>
    <property type="match status" value="1"/>
</dbReference>
<organism evidence="4">
    <name type="scientific">marine sediment metagenome</name>
    <dbReference type="NCBI Taxonomy" id="412755"/>
    <lineage>
        <taxon>unclassified sequences</taxon>
        <taxon>metagenomes</taxon>
        <taxon>ecological metagenomes</taxon>
    </lineage>
</organism>